<sequence>MPDMLKRSAVFRVTLTVGALLFFLAYRLYLIPARSIGQMLLGWGFEVTVFSTILLFFFVFSFVFSFVLQRLTWSEHLSFVSHRFSLHSLFSILFNAFFLSAFVLHFAFFFFFAEATWRRYSLLDTDSFQLLYFFTDVLPFTGWLLLISSLIILYIVARYVSNRLAEIESLPSFLHHTLYHAGRPGHAGAAAFMALGGLISTQIAAAPIDSPVAYIAVDLYEAFSARSLTIDAASPPASYNTWDRPEPETLRYKKIVVFVMESVTLKALEEGTSRLEPERMFAHIKKQSHRYTNIIASNMDSRTGMLAMLSGRFVPFEAYSDADVARYAFLSGERSLVHRMNEYGYGTAFSAAVTEQEAVVFDLPWSERFVLTESDRDRARKQGFLCMTPYEFEHSCDDRYLLPRLVDFVAAHERAFLYHEFIYGHSQEYMDALQIDPVRYYSDYVEAFTEALKKRGLLDETLIVIVADHGIRMKGYETERSTYILPLYFFHPQFQGRIDASLYAHFDFKDLLLAEASHTSPPLARDHAPFIGMTSSAIIGAVDARGGLTVIKDRRWRPYALMTPDQAEAERLLAGIRSYRDRFTESDFSY</sequence>
<protein>
    <submittedName>
        <fullName evidence="3">Sulfatase</fullName>
    </submittedName>
</protein>
<evidence type="ECO:0000256" key="1">
    <source>
        <dbReference type="SAM" id="Phobius"/>
    </source>
</evidence>
<feature type="transmembrane region" description="Helical" evidence="1">
    <location>
        <begin position="132"/>
        <end position="157"/>
    </location>
</feature>
<evidence type="ECO:0000313" key="4">
    <source>
        <dbReference type="Proteomes" id="UP000005737"/>
    </source>
</evidence>
<feature type="domain" description="Sulfatase N-terminal" evidence="2">
    <location>
        <begin position="282"/>
        <end position="475"/>
    </location>
</feature>
<keyword evidence="1" id="KW-0812">Transmembrane</keyword>
<dbReference type="Proteomes" id="UP000005737">
    <property type="component" value="Unassembled WGS sequence"/>
</dbReference>
<dbReference type="InterPro" id="IPR000917">
    <property type="entry name" value="Sulfatase_N"/>
</dbReference>
<dbReference type="Pfam" id="PF00884">
    <property type="entry name" value="Sulfatase"/>
    <property type="match status" value="1"/>
</dbReference>
<feature type="transmembrane region" description="Helical" evidence="1">
    <location>
        <begin position="9"/>
        <end position="29"/>
    </location>
</feature>
<dbReference type="EMBL" id="JH597773">
    <property type="protein sequence ID" value="EHQ06264.1"/>
    <property type="molecule type" value="Genomic_DNA"/>
</dbReference>
<proteinExistence type="predicted"/>
<keyword evidence="1" id="KW-1133">Transmembrane helix</keyword>
<evidence type="ECO:0000313" key="3">
    <source>
        <dbReference type="EMBL" id="EHQ06264.1"/>
    </source>
</evidence>
<dbReference type="SUPFAM" id="SSF53649">
    <property type="entry name" value="Alkaline phosphatase-like"/>
    <property type="match status" value="1"/>
</dbReference>
<dbReference type="RefSeq" id="WP_002771631.1">
    <property type="nucleotide sequence ID" value="NZ_JH597773.1"/>
</dbReference>
<feature type="transmembrane region" description="Helical" evidence="1">
    <location>
        <begin position="89"/>
        <end position="112"/>
    </location>
</feature>
<keyword evidence="4" id="KW-1185">Reference proteome</keyword>
<keyword evidence="1" id="KW-0472">Membrane</keyword>
<organism evidence="3 4">
    <name type="scientific">Leptonema illini DSM 21528</name>
    <dbReference type="NCBI Taxonomy" id="929563"/>
    <lineage>
        <taxon>Bacteria</taxon>
        <taxon>Pseudomonadati</taxon>
        <taxon>Spirochaetota</taxon>
        <taxon>Spirochaetia</taxon>
        <taxon>Leptospirales</taxon>
        <taxon>Leptospiraceae</taxon>
        <taxon>Leptonema</taxon>
    </lineage>
</organism>
<name>H2CAA6_9LEPT</name>
<reference evidence="3 4" key="1">
    <citation type="submission" date="2011-10" db="EMBL/GenBank/DDBJ databases">
        <title>The Improved High-Quality Draft genome of Leptonema illini DSM 21528.</title>
        <authorList>
            <consortium name="US DOE Joint Genome Institute (JGI-PGF)"/>
            <person name="Lucas S."/>
            <person name="Copeland A."/>
            <person name="Lapidus A."/>
            <person name="Glavina del Rio T."/>
            <person name="Dalin E."/>
            <person name="Tice H."/>
            <person name="Bruce D."/>
            <person name="Goodwin L."/>
            <person name="Pitluck S."/>
            <person name="Peters L."/>
            <person name="Mikhailova N."/>
            <person name="Held B."/>
            <person name="Kyrpides N."/>
            <person name="Mavromatis K."/>
            <person name="Ivanova N."/>
            <person name="Markowitz V."/>
            <person name="Cheng J.-F."/>
            <person name="Hugenholtz P."/>
            <person name="Woyke T."/>
            <person name="Wu D."/>
            <person name="Gronow S."/>
            <person name="Wellnitz S."/>
            <person name="Brambilla E.-M."/>
            <person name="Klenk H.-P."/>
            <person name="Eisen J.A."/>
        </authorList>
    </citation>
    <scope>NUCLEOTIDE SEQUENCE [LARGE SCALE GENOMIC DNA]</scope>
    <source>
        <strain evidence="3 4">DSM 21528</strain>
    </source>
</reference>
<dbReference type="AlphaFoldDB" id="H2CAA6"/>
<dbReference type="InterPro" id="IPR017850">
    <property type="entry name" value="Alkaline_phosphatase_core_sf"/>
</dbReference>
<dbReference type="STRING" id="183.GCA_002009735_02775"/>
<feature type="transmembrane region" description="Helical" evidence="1">
    <location>
        <begin position="49"/>
        <end position="68"/>
    </location>
</feature>
<gene>
    <name evidence="3" type="ORF">Lepil_1577</name>
</gene>
<dbReference type="HOGENOM" id="CLU_462158_0_0_12"/>
<dbReference type="Gene3D" id="3.40.720.10">
    <property type="entry name" value="Alkaline Phosphatase, subunit A"/>
    <property type="match status" value="1"/>
</dbReference>
<evidence type="ECO:0000259" key="2">
    <source>
        <dbReference type="Pfam" id="PF00884"/>
    </source>
</evidence>
<accession>H2CAA6</accession>